<dbReference type="PANTHER" id="PTHR43725:SF53">
    <property type="entry name" value="UDP-ARABINOSE 4-EPIMERASE 1"/>
    <property type="match status" value="1"/>
</dbReference>
<dbReference type="UniPathway" id="UPA00214"/>
<dbReference type="InterPro" id="IPR036291">
    <property type="entry name" value="NAD(P)-bd_dom_sf"/>
</dbReference>
<dbReference type="SUPFAM" id="SSF51735">
    <property type="entry name" value="NAD(P)-binding Rossmann-fold domains"/>
    <property type="match status" value="1"/>
</dbReference>
<evidence type="ECO:0000313" key="12">
    <source>
        <dbReference type="EMBL" id="EHK58674.1"/>
    </source>
</evidence>
<comment type="cofactor">
    <cofactor evidence="2 10">
        <name>NAD(+)</name>
        <dbReference type="ChEBI" id="CHEBI:57540"/>
    </cofactor>
</comment>
<evidence type="ECO:0000256" key="10">
    <source>
        <dbReference type="RuleBase" id="RU366046"/>
    </source>
</evidence>
<dbReference type="EC" id="5.1.3.2" evidence="5 10"/>
<dbReference type="GO" id="GO:0003978">
    <property type="term" value="F:UDP-glucose 4-epimerase activity"/>
    <property type="evidence" value="ECO:0007669"/>
    <property type="project" value="UniProtKB-UniRule"/>
</dbReference>
<comment type="similarity">
    <text evidence="4 10">Belongs to the NAD(P)-dependent epimerase/dehydratase family.</text>
</comment>
<dbReference type="RefSeq" id="WP_008834288.1">
    <property type="nucleotide sequence ID" value="NZ_AHAM01000027.1"/>
</dbReference>
<dbReference type="Proteomes" id="UP000003250">
    <property type="component" value="Unassembled WGS sequence"/>
</dbReference>
<comment type="catalytic activity">
    <reaction evidence="1 10">
        <text>UDP-alpha-D-glucose = UDP-alpha-D-galactose</text>
        <dbReference type="Rhea" id="RHEA:22168"/>
        <dbReference type="ChEBI" id="CHEBI:58885"/>
        <dbReference type="ChEBI" id="CHEBI:66914"/>
        <dbReference type="EC" id="5.1.3.2"/>
    </reaction>
</comment>
<evidence type="ECO:0000256" key="6">
    <source>
        <dbReference type="ARBA" id="ARBA00018569"/>
    </source>
</evidence>
<dbReference type="InterPro" id="IPR001509">
    <property type="entry name" value="Epimerase_deHydtase"/>
</dbReference>
<dbReference type="InterPro" id="IPR005886">
    <property type="entry name" value="UDP_G4E"/>
</dbReference>
<gene>
    <name evidence="12" type="ORF">MAXJ12_03168</name>
</gene>
<keyword evidence="7 10" id="KW-0520">NAD</keyword>
<evidence type="ECO:0000256" key="5">
    <source>
        <dbReference type="ARBA" id="ARBA00013189"/>
    </source>
</evidence>
<accession>H0HKH6</accession>
<keyword evidence="13" id="KW-1185">Reference proteome</keyword>
<name>H0HKH6_9HYPH</name>
<dbReference type="OrthoDB" id="9801785at2"/>
<dbReference type="Pfam" id="PF01370">
    <property type="entry name" value="Epimerase"/>
    <property type="match status" value="1"/>
</dbReference>
<evidence type="ECO:0000313" key="13">
    <source>
        <dbReference type="Proteomes" id="UP000003250"/>
    </source>
</evidence>
<evidence type="ECO:0000256" key="7">
    <source>
        <dbReference type="ARBA" id="ARBA00023027"/>
    </source>
</evidence>
<dbReference type="Gene3D" id="3.90.25.10">
    <property type="entry name" value="UDP-galactose 4-epimerase, domain 1"/>
    <property type="match status" value="1"/>
</dbReference>
<protein>
    <recommendedName>
        <fullName evidence="6 10">UDP-glucose 4-epimerase</fullName>
        <ecNumber evidence="5 10">5.1.3.2</ecNumber>
    </recommendedName>
</protein>
<evidence type="ECO:0000256" key="8">
    <source>
        <dbReference type="ARBA" id="ARBA00023235"/>
    </source>
</evidence>
<proteinExistence type="inferred from homology"/>
<keyword evidence="8 10" id="KW-0413">Isomerase</keyword>
<sequence length="328" mass="35337">MSAARILVAGGAGYIGSHTAKLLAKRGFEPVVYDNLSTGNRSAVRWGPFVHGDILDTAHFARTIGRHKPLAVIHFAASAYVGESVEDPAKYYRNNVSGTQSLLDACLAGGVDKIIFSSSCATYGVPALLPIREETPQRPINPYGRTKLIAEHMLHDYAAAGGLRYVALRYFNACGADPEGELGEWHDPETHLVPRALLAAAGGIPCLDIFGDDYETEDGTCVRDYIHVTDLARAHIMALEYLVGGGRSLALNLGTGRGSSIREVLDTVNRLTGRAVPIRINPRRAGDPPILYADPGLARKTLGFQPEYSDLDTIVRTAAPFFGLEARP</sequence>
<evidence type="ECO:0000256" key="2">
    <source>
        <dbReference type="ARBA" id="ARBA00001911"/>
    </source>
</evidence>
<dbReference type="NCBIfam" id="TIGR01179">
    <property type="entry name" value="galE"/>
    <property type="match status" value="1"/>
</dbReference>
<evidence type="ECO:0000256" key="1">
    <source>
        <dbReference type="ARBA" id="ARBA00000083"/>
    </source>
</evidence>
<dbReference type="PATRIC" id="fig|1107882.3.peg.627"/>
<evidence type="ECO:0000256" key="3">
    <source>
        <dbReference type="ARBA" id="ARBA00004947"/>
    </source>
</evidence>
<dbReference type="CDD" id="cd05247">
    <property type="entry name" value="UDP_G4E_1_SDR_e"/>
    <property type="match status" value="1"/>
</dbReference>
<dbReference type="GO" id="GO:0033499">
    <property type="term" value="P:galactose catabolic process via UDP-galactose, Leloir pathway"/>
    <property type="evidence" value="ECO:0007669"/>
    <property type="project" value="TreeGrafter"/>
</dbReference>
<reference evidence="12 13" key="1">
    <citation type="journal article" date="2012" name="J. Bacteriol.">
        <title>Draft Genome Sequence of Mesorhizobium alhagi CCNWXJ12-2T, a Novel Salt-Resistant Species Isolated from the Desert of Northwestern China.</title>
        <authorList>
            <person name="Zhou M."/>
            <person name="Chen W."/>
            <person name="Chen H."/>
            <person name="Wei G."/>
        </authorList>
    </citation>
    <scope>NUCLEOTIDE SEQUENCE [LARGE SCALE GENOMIC DNA]</scope>
    <source>
        <strain evidence="12 13">CCNWXJ12-2</strain>
    </source>
</reference>
<organism evidence="12 13">
    <name type="scientific">Mesorhizobium alhagi CCNWXJ12-2</name>
    <dbReference type="NCBI Taxonomy" id="1107882"/>
    <lineage>
        <taxon>Bacteria</taxon>
        <taxon>Pseudomonadati</taxon>
        <taxon>Pseudomonadota</taxon>
        <taxon>Alphaproteobacteria</taxon>
        <taxon>Hyphomicrobiales</taxon>
        <taxon>Phyllobacteriaceae</taxon>
        <taxon>Allomesorhizobium</taxon>
    </lineage>
</organism>
<dbReference type="Gene3D" id="3.40.50.720">
    <property type="entry name" value="NAD(P)-binding Rossmann-like Domain"/>
    <property type="match status" value="1"/>
</dbReference>
<dbReference type="PANTHER" id="PTHR43725">
    <property type="entry name" value="UDP-GLUCOSE 4-EPIMERASE"/>
    <property type="match status" value="1"/>
</dbReference>
<dbReference type="EMBL" id="AHAM01000027">
    <property type="protein sequence ID" value="EHK58674.1"/>
    <property type="molecule type" value="Genomic_DNA"/>
</dbReference>
<feature type="domain" description="NAD-dependent epimerase/dehydratase" evidence="11">
    <location>
        <begin position="6"/>
        <end position="254"/>
    </location>
</feature>
<keyword evidence="9 10" id="KW-0119">Carbohydrate metabolism</keyword>
<comment type="pathway">
    <text evidence="3 10">Carbohydrate metabolism; galactose metabolism.</text>
</comment>
<evidence type="ECO:0000259" key="11">
    <source>
        <dbReference type="Pfam" id="PF01370"/>
    </source>
</evidence>
<dbReference type="AlphaFoldDB" id="H0HKH6"/>
<comment type="subunit">
    <text evidence="10">Homodimer.</text>
</comment>
<evidence type="ECO:0000256" key="9">
    <source>
        <dbReference type="ARBA" id="ARBA00023277"/>
    </source>
</evidence>
<evidence type="ECO:0000256" key="4">
    <source>
        <dbReference type="ARBA" id="ARBA00007637"/>
    </source>
</evidence>